<dbReference type="PANTHER" id="PTHR46342:SF1">
    <property type="entry name" value="ALPHA-CATULIN"/>
    <property type="match status" value="1"/>
</dbReference>
<organism evidence="4">
    <name type="scientific">Timema cristinae</name>
    <name type="common">Walking stick</name>
    <dbReference type="NCBI Taxonomy" id="61476"/>
    <lineage>
        <taxon>Eukaryota</taxon>
        <taxon>Metazoa</taxon>
        <taxon>Ecdysozoa</taxon>
        <taxon>Arthropoda</taxon>
        <taxon>Hexapoda</taxon>
        <taxon>Insecta</taxon>
        <taxon>Pterygota</taxon>
        <taxon>Neoptera</taxon>
        <taxon>Polyneoptera</taxon>
        <taxon>Phasmatodea</taxon>
        <taxon>Timematodea</taxon>
        <taxon>Timematoidea</taxon>
        <taxon>Timematidae</taxon>
        <taxon>Timema</taxon>
    </lineage>
</organism>
<evidence type="ECO:0000256" key="1">
    <source>
        <dbReference type="ARBA" id="ARBA00004496"/>
    </source>
</evidence>
<dbReference type="GO" id="GO:0005737">
    <property type="term" value="C:cytoplasm"/>
    <property type="evidence" value="ECO:0007669"/>
    <property type="project" value="UniProtKB-SubCell"/>
</dbReference>
<sequence>MGSLASRAAVLPAMLPIDQEQVRSACARTVVTLDCPGLTKSEKPFCKNHPQYTYRDSNLDLPVIGILIYYESDTLDNAATEAGLGFRPSRPGFLYEGTFRPSMSNLSPTGGHISTLVTHRERPLCSERSLRAVARVGQAVNLAVERFVTVGETIADDNPEIKADMYEACKEARAAGSAIEKLCEAALEDSLTDRGAVVRAARCLLGSVTRVLLLADVVVVKQLLLAKDKVARSLGRLESVTNFTEFVKAFSQFGAEMVELAHLTGDRQNDMKDERRRAQMAAARQVLERSTMMLLTSSKEDWDASRTVSGALKHFEDMVEMTRLTLLGPGCKERLTTSLDTIVERTQDFTDSAYTSHEHRENILLLCDRAKLELNQLLRVGVSLEDWDASRTVSGALKHFEDMVEMTRLTLLGPGCKERLTTSLDTIVERTQDFTDSAYTSHEHRENILLLCDRAKLELNQLLRVGVSLEQCEGNSPTSEMENAVLGLLHATRDLKQQLQQTTIEQANDLPSVVRAGHDMVNVIRNIALATDTERLEQCADRFHEYIEHILEVCKLLRHIAPTDNLQVSAKYTEINLRIYGPQVVTAAHTLSLHPTSKIAKENLEVFADMWQALMSDVTAVSKDVVEACRGRVPDKQVYMSLPRPGEQAKIAKAGLEMKLITSEMDAETEKWQESGSAALEENNDIVKRAKNMSSMAFSMYQFTRGEGALKTTQDLFTQAEYFAEEANRLYKVVRQFSYQVPGSTHKKELLENLDRVPTYVQQLQFTVKNPTVGKAATFTKVDNVIQETKSLMDVISKVVTTCFMCATKRVEFNCWSLDETHIPGILSPQALQRLGRSQHATLPRAK</sequence>
<accession>A0A7R9CEW5</accession>
<protein>
    <recommendedName>
        <fullName evidence="5">Alpha-catulin</fullName>
    </recommendedName>
</protein>
<comment type="similarity">
    <text evidence="2">Belongs to the vinculin/alpha-catenin family.</text>
</comment>
<dbReference type="EMBL" id="OC316855">
    <property type="protein sequence ID" value="CAD7394017.1"/>
    <property type="molecule type" value="Genomic_DNA"/>
</dbReference>
<dbReference type="Gene3D" id="1.20.120.230">
    <property type="entry name" value="Alpha-catenin/vinculin-like"/>
    <property type="match status" value="4"/>
</dbReference>
<dbReference type="AlphaFoldDB" id="A0A7R9CEW5"/>
<dbReference type="InterPro" id="IPR036723">
    <property type="entry name" value="Alpha-catenin/vinculin-like_sf"/>
</dbReference>
<dbReference type="InterPro" id="IPR030045">
    <property type="entry name" value="CTNNAL1"/>
</dbReference>
<evidence type="ECO:0008006" key="5">
    <source>
        <dbReference type="Google" id="ProtNLM"/>
    </source>
</evidence>
<dbReference type="GO" id="GO:0051015">
    <property type="term" value="F:actin filament binding"/>
    <property type="evidence" value="ECO:0007669"/>
    <property type="project" value="InterPro"/>
</dbReference>
<dbReference type="PANTHER" id="PTHR46342">
    <property type="entry name" value="ALPHA-CATULIN"/>
    <property type="match status" value="1"/>
</dbReference>
<name>A0A7R9CEW5_TIMCR</name>
<comment type="subcellular location">
    <subcellularLocation>
        <location evidence="1">Cytoplasm</location>
    </subcellularLocation>
</comment>
<dbReference type="GO" id="GO:0007155">
    <property type="term" value="P:cell adhesion"/>
    <property type="evidence" value="ECO:0007669"/>
    <property type="project" value="InterPro"/>
</dbReference>
<keyword evidence="3" id="KW-0963">Cytoplasm</keyword>
<evidence type="ECO:0000256" key="3">
    <source>
        <dbReference type="ARBA" id="ARBA00022490"/>
    </source>
</evidence>
<dbReference type="GO" id="GO:0007266">
    <property type="term" value="P:Rho protein signal transduction"/>
    <property type="evidence" value="ECO:0007669"/>
    <property type="project" value="InterPro"/>
</dbReference>
<proteinExistence type="inferred from homology"/>
<evidence type="ECO:0000256" key="2">
    <source>
        <dbReference type="ARBA" id="ARBA00008376"/>
    </source>
</evidence>
<gene>
    <name evidence="4" type="ORF">TCEB3V08_LOCUS1967</name>
</gene>
<dbReference type="InterPro" id="IPR006077">
    <property type="entry name" value="Vinculin/catenin"/>
</dbReference>
<reference evidence="4" key="1">
    <citation type="submission" date="2020-11" db="EMBL/GenBank/DDBJ databases">
        <authorList>
            <person name="Tran Van P."/>
        </authorList>
    </citation>
    <scope>NUCLEOTIDE SEQUENCE</scope>
</reference>
<evidence type="ECO:0000313" key="4">
    <source>
        <dbReference type="EMBL" id="CAD7394017.1"/>
    </source>
</evidence>
<dbReference type="SUPFAM" id="SSF47220">
    <property type="entry name" value="alpha-catenin/vinculin-like"/>
    <property type="match status" value="3"/>
</dbReference>
<dbReference type="Pfam" id="PF01044">
    <property type="entry name" value="Vinculin"/>
    <property type="match status" value="2"/>
</dbReference>
<dbReference type="GO" id="GO:0071944">
    <property type="term" value="C:cell periphery"/>
    <property type="evidence" value="ECO:0007669"/>
    <property type="project" value="UniProtKB-ARBA"/>
</dbReference>